<dbReference type="AlphaFoldDB" id="A0A6B2H292"/>
<feature type="domain" description="DUF5916" evidence="3">
    <location>
        <begin position="243"/>
        <end position="829"/>
    </location>
</feature>
<dbReference type="SUPFAM" id="SSF49344">
    <property type="entry name" value="CBD9-like"/>
    <property type="match status" value="1"/>
</dbReference>
<evidence type="ECO:0000259" key="2">
    <source>
        <dbReference type="Pfam" id="PF06452"/>
    </source>
</evidence>
<dbReference type="CDD" id="cd09618">
    <property type="entry name" value="CBM9_like_2"/>
    <property type="match status" value="1"/>
</dbReference>
<accession>A0A6B2H292</accession>
<proteinExistence type="predicted"/>
<feature type="domain" description="Carbohydrate-binding" evidence="2">
    <location>
        <begin position="53"/>
        <end position="215"/>
    </location>
</feature>
<keyword evidence="5" id="KW-1185">Reference proteome</keyword>
<dbReference type="Pfam" id="PF19313">
    <property type="entry name" value="DUF5916"/>
    <property type="match status" value="1"/>
</dbReference>
<protein>
    <submittedName>
        <fullName evidence="4">Carbohydrate binding family 9 domain-containing protein</fullName>
    </submittedName>
</protein>
<dbReference type="Proteomes" id="UP000478546">
    <property type="component" value="Unassembled WGS sequence"/>
</dbReference>
<evidence type="ECO:0000313" key="4">
    <source>
        <dbReference type="EMBL" id="NDK56491.1"/>
    </source>
</evidence>
<keyword evidence="1" id="KW-0732">Signal</keyword>
<dbReference type="RefSeq" id="WP_162346549.1">
    <property type="nucleotide sequence ID" value="NZ_JAAEAA010000013.1"/>
</dbReference>
<evidence type="ECO:0000313" key="5">
    <source>
        <dbReference type="Proteomes" id="UP000478546"/>
    </source>
</evidence>
<organism evidence="4 5">
    <name type="scientific">Pontibacter fetidus</name>
    <dbReference type="NCBI Taxonomy" id="2700082"/>
    <lineage>
        <taxon>Bacteria</taxon>
        <taxon>Pseudomonadati</taxon>
        <taxon>Bacteroidota</taxon>
        <taxon>Cytophagia</taxon>
        <taxon>Cytophagales</taxon>
        <taxon>Hymenobacteraceae</taxon>
        <taxon>Pontibacter</taxon>
    </lineage>
</organism>
<sequence length="835" mass="95195">MKKSLQAALLLVFCCLLSFLPGTHAVAQSAKQPQPTAPKKELSALRVTATPKIDGVLDEPEWQQAQIGTDFIQNRPNPGPKEKYPTQVKVMYDDAAIYIGAVMQEVSPDSIFKSLSGRDDTGNADWFGVFLDTYNDEINGYGFFVTPAGVQLDSRYSSNGEDFSWNAVWESNATIQGSSWVVEMKIPYSAIRFSERPEQLWGLNFMRNRQARRKGYFWNHVEPSKDGFVNQWGLLKGIKEITPPVRLSFTPYVSANAERFPTGASEGAGEKYKEDVKFSGGMDLKYGISDAFTLDMTLIPDFSQVKSDNQVLNLSPFEIQYNENRPFFMEGTELFNKGNFLYSRRIGARPIHFYDVQRDLPEHTVIKENPGATKMINGTKVSGRTKSGLGVGVFNVVVGRAYATLRDTITGAEFERETQPLTNYNVTVLDQTLKNNSYVTFVNTNVMRQGSTYDANLSAFLFRLNTKGNKYAIDGKVALSQQYHTDDTKLGYTYSIGAGKTSGNFTYNLNHTIKSDTYNPNDLGINFQDNLIEENLYLQYNIYQPFWKLLNMNSSIGAVYSQRYDTGDFQNFFIYSNLNATFKNFVNAGLFANLEPVKTYDHYEARVPGWFYEYPRNYSAGGYISTNYSKKFALDISADYRWFDENDRQNFGFSISPRFRPNDKLLLLYSFSNGLRVSEVGFADMHEGKIIFGTRDVDNVSNSVELQYVFNNKMSLNLRAWHNWSKAEFETFYELLDNGKLVPSDFKKENASVALDKNFNSFNMDLEYSWWFAPGSQLSIVFKDAFLEYGDTLKPRYFDNINHTFSSPQSNMLSVKLLYYIDYLTVKNKLTKSKV</sequence>
<evidence type="ECO:0000256" key="1">
    <source>
        <dbReference type="SAM" id="SignalP"/>
    </source>
</evidence>
<feature type="signal peptide" evidence="1">
    <location>
        <begin position="1"/>
        <end position="25"/>
    </location>
</feature>
<dbReference type="GO" id="GO:0004553">
    <property type="term" value="F:hydrolase activity, hydrolyzing O-glycosyl compounds"/>
    <property type="evidence" value="ECO:0007669"/>
    <property type="project" value="InterPro"/>
</dbReference>
<dbReference type="Gene3D" id="2.60.40.1190">
    <property type="match status" value="1"/>
</dbReference>
<feature type="chain" id="PRO_5025625990" evidence="1">
    <location>
        <begin position="26"/>
        <end position="835"/>
    </location>
</feature>
<dbReference type="GO" id="GO:0030246">
    <property type="term" value="F:carbohydrate binding"/>
    <property type="evidence" value="ECO:0007669"/>
    <property type="project" value="InterPro"/>
</dbReference>
<comment type="caution">
    <text evidence="4">The sequence shown here is derived from an EMBL/GenBank/DDBJ whole genome shotgun (WGS) entry which is preliminary data.</text>
</comment>
<dbReference type="InterPro" id="IPR045670">
    <property type="entry name" value="DUF5916"/>
</dbReference>
<reference evidence="4 5" key="1">
    <citation type="submission" date="2020-01" db="EMBL/GenBank/DDBJ databases">
        <authorList>
            <person name="Kim M.K."/>
        </authorList>
    </citation>
    <scope>NUCLEOTIDE SEQUENCE [LARGE SCALE GENOMIC DNA]</scope>
    <source>
        <strain evidence="4 5">BT213</strain>
    </source>
</reference>
<name>A0A6B2H292_9BACT</name>
<dbReference type="GO" id="GO:0016052">
    <property type="term" value="P:carbohydrate catabolic process"/>
    <property type="evidence" value="ECO:0007669"/>
    <property type="project" value="InterPro"/>
</dbReference>
<dbReference type="Pfam" id="PF06452">
    <property type="entry name" value="CBM9_1"/>
    <property type="match status" value="1"/>
</dbReference>
<dbReference type="EMBL" id="JAAEAA010000013">
    <property type="protein sequence ID" value="NDK56491.1"/>
    <property type="molecule type" value="Genomic_DNA"/>
</dbReference>
<evidence type="ECO:0000259" key="3">
    <source>
        <dbReference type="Pfam" id="PF19313"/>
    </source>
</evidence>
<gene>
    <name evidence="4" type="ORF">GWO68_11220</name>
</gene>
<dbReference type="InterPro" id="IPR010502">
    <property type="entry name" value="Carb-bd_dom_fam9"/>
</dbReference>